<reference evidence="2" key="1">
    <citation type="submission" date="2021-12" db="EMBL/GenBank/DDBJ databases">
        <authorList>
            <person name="King R."/>
        </authorList>
    </citation>
    <scope>NUCLEOTIDE SEQUENCE</scope>
</reference>
<feature type="compositionally biased region" description="Polar residues" evidence="1">
    <location>
        <begin position="195"/>
        <end position="212"/>
    </location>
</feature>
<dbReference type="AlphaFoldDB" id="A0A9N9WIZ2"/>
<dbReference type="EMBL" id="OU893336">
    <property type="protein sequence ID" value="CAG9792731.1"/>
    <property type="molecule type" value="Genomic_DNA"/>
</dbReference>
<feature type="region of interest" description="Disordered" evidence="1">
    <location>
        <begin position="54"/>
        <end position="76"/>
    </location>
</feature>
<sequence length="372" mass="41940">MKARSQRPERNDIDLFFGSVAETVKKFPRLEQVRLKFSIMNMVHEVEMKMCLESDGASSSTPPHYNHNTFSPSPSSQSFDIHNSLFPPVTEPLSFTTIAYSSPSVTQQVSSPHYVHESSPSPQIAYSSPPVTQQVPSPQYLHESSPSPQIAYSLSSPVTQQDPSPQYVHESSPSPQIAYCPPPPVSQHIPFSQYLPHSSPSPQITNSLPSPVTQKVSSSQFILQSTASPQMAYRIASSPSIQPSKSTKKRKNTLLLQEYGFEHIKNAFVQGLRALGEYEEAHLVEELRNADTQKKFDLRNMWNNLDQMKTLSDEEALSAFIDLDLTKAQYMYLKNLTNERKCCIFPPFYKIQEIKKILLSTIINSGNYKYLC</sequence>
<proteinExistence type="predicted"/>
<feature type="compositionally biased region" description="Low complexity" evidence="1">
    <location>
        <begin position="127"/>
        <end position="139"/>
    </location>
</feature>
<name>A0A9N9WIZ2_9NEOP</name>
<reference evidence="2" key="2">
    <citation type="submission" date="2022-10" db="EMBL/GenBank/DDBJ databases">
        <authorList>
            <consortium name="ENA_rothamsted_submissions"/>
            <consortium name="culmorum"/>
            <person name="King R."/>
        </authorList>
    </citation>
    <scope>NUCLEOTIDE SEQUENCE</scope>
</reference>
<evidence type="ECO:0000313" key="3">
    <source>
        <dbReference type="Proteomes" id="UP001153714"/>
    </source>
</evidence>
<accession>A0A9N9WIZ2</accession>
<dbReference type="OrthoDB" id="6081971at2759"/>
<gene>
    <name evidence="2" type="ORF">DIATSA_LOCUS10241</name>
</gene>
<keyword evidence="3" id="KW-1185">Reference proteome</keyword>
<feature type="compositionally biased region" description="Polar residues" evidence="1">
    <location>
        <begin position="56"/>
        <end position="76"/>
    </location>
</feature>
<feature type="region of interest" description="Disordered" evidence="1">
    <location>
        <begin position="109"/>
        <end position="212"/>
    </location>
</feature>
<dbReference type="Proteomes" id="UP001153714">
    <property type="component" value="Chromosome 5"/>
</dbReference>
<feature type="compositionally biased region" description="Polar residues" evidence="1">
    <location>
        <begin position="142"/>
        <end position="175"/>
    </location>
</feature>
<protein>
    <submittedName>
        <fullName evidence="2">Uncharacterized protein</fullName>
    </submittedName>
</protein>
<evidence type="ECO:0000313" key="2">
    <source>
        <dbReference type="EMBL" id="CAG9792731.1"/>
    </source>
</evidence>
<evidence type="ECO:0000256" key="1">
    <source>
        <dbReference type="SAM" id="MobiDB-lite"/>
    </source>
</evidence>
<organism evidence="2 3">
    <name type="scientific">Diatraea saccharalis</name>
    <name type="common">sugarcane borer</name>
    <dbReference type="NCBI Taxonomy" id="40085"/>
    <lineage>
        <taxon>Eukaryota</taxon>
        <taxon>Metazoa</taxon>
        <taxon>Ecdysozoa</taxon>
        <taxon>Arthropoda</taxon>
        <taxon>Hexapoda</taxon>
        <taxon>Insecta</taxon>
        <taxon>Pterygota</taxon>
        <taxon>Neoptera</taxon>
        <taxon>Endopterygota</taxon>
        <taxon>Lepidoptera</taxon>
        <taxon>Glossata</taxon>
        <taxon>Ditrysia</taxon>
        <taxon>Pyraloidea</taxon>
        <taxon>Crambidae</taxon>
        <taxon>Crambinae</taxon>
        <taxon>Diatraea</taxon>
    </lineage>
</organism>